<name>A0AAV7HVZ0_COTGL</name>
<keyword evidence="2" id="KW-1185">Reference proteome</keyword>
<accession>A0AAV7HVZ0</accession>
<evidence type="ECO:0000313" key="2">
    <source>
        <dbReference type="Proteomes" id="UP000826195"/>
    </source>
</evidence>
<proteinExistence type="predicted"/>
<gene>
    <name evidence="1" type="ORF">KQX54_019866</name>
</gene>
<dbReference type="AlphaFoldDB" id="A0AAV7HVZ0"/>
<comment type="caution">
    <text evidence="1">The sequence shown here is derived from an EMBL/GenBank/DDBJ whole genome shotgun (WGS) entry which is preliminary data.</text>
</comment>
<dbReference type="Proteomes" id="UP000826195">
    <property type="component" value="Unassembled WGS sequence"/>
</dbReference>
<reference evidence="1 2" key="1">
    <citation type="journal article" date="2021" name="J. Hered.">
        <title>A chromosome-level genome assembly of the parasitoid wasp, Cotesia glomerata (Hymenoptera: Braconidae).</title>
        <authorList>
            <person name="Pinto B.J."/>
            <person name="Weis J.J."/>
            <person name="Gamble T."/>
            <person name="Ode P.J."/>
            <person name="Paul R."/>
            <person name="Zaspel J.M."/>
        </authorList>
    </citation>
    <scope>NUCLEOTIDE SEQUENCE [LARGE SCALE GENOMIC DNA]</scope>
    <source>
        <strain evidence="1">CgM1</strain>
    </source>
</reference>
<sequence>MRGHLQFHLVQVESIFRVSPNQRYINASRDSAGCPGNWSQVQVQVVTSLTAQNNELSKSETFPYGGVCNAYWLLKEGHSHEQNNVRLGRESSRGRVFSRFCIKLLILVQYLVLSPRTVRCKDARVPEAGPIVSL</sequence>
<organism evidence="1 2">
    <name type="scientific">Cotesia glomerata</name>
    <name type="common">Lepidopteran parasitic wasp</name>
    <name type="synonym">Apanteles glomeratus</name>
    <dbReference type="NCBI Taxonomy" id="32391"/>
    <lineage>
        <taxon>Eukaryota</taxon>
        <taxon>Metazoa</taxon>
        <taxon>Ecdysozoa</taxon>
        <taxon>Arthropoda</taxon>
        <taxon>Hexapoda</taxon>
        <taxon>Insecta</taxon>
        <taxon>Pterygota</taxon>
        <taxon>Neoptera</taxon>
        <taxon>Endopterygota</taxon>
        <taxon>Hymenoptera</taxon>
        <taxon>Apocrita</taxon>
        <taxon>Ichneumonoidea</taxon>
        <taxon>Braconidae</taxon>
        <taxon>Microgastrinae</taxon>
        <taxon>Cotesia</taxon>
    </lineage>
</organism>
<protein>
    <submittedName>
        <fullName evidence="1">Uncharacterized protein</fullName>
    </submittedName>
</protein>
<evidence type="ECO:0000313" key="1">
    <source>
        <dbReference type="EMBL" id="KAH0535886.1"/>
    </source>
</evidence>
<dbReference type="EMBL" id="JAHXZJ010002982">
    <property type="protein sequence ID" value="KAH0535886.1"/>
    <property type="molecule type" value="Genomic_DNA"/>
</dbReference>